<feature type="compositionally biased region" description="Polar residues" evidence="2">
    <location>
        <begin position="1012"/>
        <end position="1033"/>
    </location>
</feature>
<evidence type="ECO:0000259" key="3">
    <source>
        <dbReference type="PROSITE" id="PS50157"/>
    </source>
</evidence>
<evidence type="ECO:0000313" key="5">
    <source>
        <dbReference type="Proteomes" id="UP001374579"/>
    </source>
</evidence>
<feature type="compositionally biased region" description="Polar residues" evidence="2">
    <location>
        <begin position="1201"/>
        <end position="1211"/>
    </location>
</feature>
<feature type="region of interest" description="Disordered" evidence="2">
    <location>
        <begin position="1231"/>
        <end position="1258"/>
    </location>
</feature>
<feature type="compositionally biased region" description="Polar residues" evidence="2">
    <location>
        <begin position="1157"/>
        <end position="1174"/>
    </location>
</feature>
<dbReference type="EMBL" id="JBAMIC010000010">
    <property type="protein sequence ID" value="KAK7102971.1"/>
    <property type="molecule type" value="Genomic_DNA"/>
</dbReference>
<keyword evidence="1" id="KW-0862">Zinc</keyword>
<feature type="compositionally biased region" description="Polar residues" evidence="2">
    <location>
        <begin position="962"/>
        <end position="974"/>
    </location>
</feature>
<evidence type="ECO:0000313" key="4">
    <source>
        <dbReference type="EMBL" id="KAK7102971.1"/>
    </source>
</evidence>
<feature type="compositionally biased region" description="Polar residues" evidence="2">
    <location>
        <begin position="720"/>
        <end position="733"/>
    </location>
</feature>
<feature type="compositionally biased region" description="Polar residues" evidence="2">
    <location>
        <begin position="123"/>
        <end position="143"/>
    </location>
</feature>
<feature type="compositionally biased region" description="Basic and acidic residues" evidence="2">
    <location>
        <begin position="951"/>
        <end position="961"/>
    </location>
</feature>
<feature type="compositionally biased region" description="Polar residues" evidence="2">
    <location>
        <begin position="902"/>
        <end position="918"/>
    </location>
</feature>
<keyword evidence="1" id="KW-0863">Zinc-finger</keyword>
<name>A0AAN9BBI8_9CAEN</name>
<feature type="region of interest" description="Disordered" evidence="2">
    <location>
        <begin position="629"/>
        <end position="649"/>
    </location>
</feature>
<protein>
    <recommendedName>
        <fullName evidence="3">C2H2-type domain-containing protein</fullName>
    </recommendedName>
</protein>
<gene>
    <name evidence="4" type="ORF">V1264_021117</name>
</gene>
<feature type="compositionally biased region" description="Basic and acidic residues" evidence="2">
    <location>
        <begin position="1048"/>
        <end position="1069"/>
    </location>
</feature>
<feature type="compositionally biased region" description="Polar residues" evidence="2">
    <location>
        <begin position="802"/>
        <end position="826"/>
    </location>
</feature>
<feature type="compositionally biased region" description="Low complexity" evidence="2">
    <location>
        <begin position="684"/>
        <end position="710"/>
    </location>
</feature>
<feature type="compositionally biased region" description="Polar residues" evidence="2">
    <location>
        <begin position="885"/>
        <end position="895"/>
    </location>
</feature>
<sequence>MKVEKQGPGTPGDKPTTVAVPHSLTMLSPVRIASMSEEELQDVLPQLVAILQNGVLSKRPEWWPHSTIPWTLQTLQKGGVNASSTSIRNLVLKCYNFLSQHSIKSTPNQPKVLTQPRVLDWLNSNPPSRSCTQQPAKSGGNSSPKHKGGMPYLEIYLCFQCNQEFSSKDTLQKHQVQCSGNTLPMSIPSTPPASDVPSPVTLTMASDDTSSSGGSLHPASQPAASYREFLAGLDLVPVQKARKLRMARRRNTECETIDLEEPQTPISPATPRTPKLLISQLSRDASTVGGGGGQGAVSRRRLSYLRQSSDKKAEKPPGEDDEEKDSESDGESSASSADDADDPKLLKKSLFSIDVCSGLGQRVLKHMTSETHVPVITDSEQFCRTPIKDKYQDRLRIRSNTYPITWKLTSKRLRQQAHCHLYKFTRAHKFEFSEKMRTGLNAECRKLLSCVERCSVVVKRLSNKTLYKWKPSLNKFTVPIKQLTAAEILFWTQPKPRTPQPSVFPDGPTFLFTDIDRLLGLKRKDGSSDMASKLLASHCVSESANAELQLQKLTVYRSLLVDLSTSASDKAQKERGVAGKKLASTEKENYPTLYSILSGASAGFKTPQRSKAVSKTCVDVKKPLKIEIPSPQAGLHAPPSKSSSPLDDSFSIMTVSSEEDVHRNTACCSLCARRNKCGCSPDKAASSTARSSHSPSLTSKPPSSSSSLVSPAPPDLPFSPTLTPKTSMSSQPTLSPPNLSPVSLISEHSPESPASNLRSSARSNTLSPNRNSPASHLRSYLPESPLARGNRSKSPLPRGNRSKSPPAQSPGKNSESSRTSGQSQRSVDSRLPKDHAQSLLTVQRPSTRSSSKESLTSEPTDPSLLLKAVSAPAESRTRARKVSPAGSNASSTNSRAKAKSMTVKSRLTRASTQPSEKTVSAGEGTVTGEAIHSPQHQGPSHNGRSSSNSSDRSKKTEEKHSSGQNCRSNSNSPNGLKRAPTKSVAAGVGGTVRTLRSGKPGEKTRVDHETEVTQVGSGQRVNRNSKATESESSNVRKRSRGNLPAKNSEGKKMESSAGLEHLRSLRKAAEATVSQDKTRSSSTTSDPDDDDGTGNPFLVSKAQTPLFSSSIMEQARLNWHHSPKSPSQDTGGTKAVLRSGNTFRVGRLALAPPPTSFPSEVGTQPQTGGSSAMLTSPPLFGDHNTKASSSQHSPKLPAASTPGSPRQNTPHSLVGHVRNRLSPMQMLSVLESAKSSRSSGPKAKLVGRSPSRSGTNQRRLDRAFIKITGKKPGYVTRKVKEYSSPAKKARFAE</sequence>
<feature type="compositionally biased region" description="Low complexity" evidence="2">
    <location>
        <begin position="940"/>
        <end position="950"/>
    </location>
</feature>
<feature type="region of interest" description="Disordered" evidence="2">
    <location>
        <begin position="283"/>
        <end position="341"/>
    </location>
</feature>
<dbReference type="GO" id="GO:0008270">
    <property type="term" value="F:zinc ion binding"/>
    <property type="evidence" value="ECO:0007669"/>
    <property type="project" value="UniProtKB-KW"/>
</dbReference>
<evidence type="ECO:0000256" key="2">
    <source>
        <dbReference type="SAM" id="MobiDB-lite"/>
    </source>
</evidence>
<feature type="compositionally biased region" description="Low complexity" evidence="2">
    <location>
        <begin position="844"/>
        <end position="859"/>
    </location>
</feature>
<feature type="domain" description="C2H2-type" evidence="3">
    <location>
        <begin position="156"/>
        <end position="183"/>
    </location>
</feature>
<feature type="region of interest" description="Disordered" evidence="2">
    <location>
        <begin position="183"/>
        <end position="220"/>
    </location>
</feature>
<feature type="compositionally biased region" description="Basic and acidic residues" evidence="2">
    <location>
        <begin position="308"/>
        <end position="318"/>
    </location>
</feature>
<reference evidence="4 5" key="1">
    <citation type="submission" date="2024-02" db="EMBL/GenBank/DDBJ databases">
        <title>Chromosome-scale genome assembly of the rough periwinkle Littorina saxatilis.</title>
        <authorList>
            <person name="De Jode A."/>
            <person name="Faria R."/>
            <person name="Formenti G."/>
            <person name="Sims Y."/>
            <person name="Smith T.P."/>
            <person name="Tracey A."/>
            <person name="Wood J.M.D."/>
            <person name="Zagrodzka Z.B."/>
            <person name="Johannesson K."/>
            <person name="Butlin R.K."/>
            <person name="Leder E.H."/>
        </authorList>
    </citation>
    <scope>NUCLEOTIDE SEQUENCE [LARGE SCALE GENOMIC DNA]</scope>
    <source>
        <strain evidence="4">Snail1</strain>
        <tissue evidence="4">Muscle</tissue>
    </source>
</reference>
<organism evidence="4 5">
    <name type="scientific">Littorina saxatilis</name>
    <dbReference type="NCBI Taxonomy" id="31220"/>
    <lineage>
        <taxon>Eukaryota</taxon>
        <taxon>Metazoa</taxon>
        <taxon>Spiralia</taxon>
        <taxon>Lophotrochozoa</taxon>
        <taxon>Mollusca</taxon>
        <taxon>Gastropoda</taxon>
        <taxon>Caenogastropoda</taxon>
        <taxon>Littorinimorpha</taxon>
        <taxon>Littorinoidea</taxon>
        <taxon>Littorinidae</taxon>
        <taxon>Littorina</taxon>
    </lineage>
</organism>
<evidence type="ECO:0000256" key="1">
    <source>
        <dbReference type="PROSITE-ProRule" id="PRU00042"/>
    </source>
</evidence>
<feature type="compositionally biased region" description="Polar residues" evidence="2">
    <location>
        <begin position="200"/>
        <end position="214"/>
    </location>
</feature>
<feature type="compositionally biased region" description="Basic and acidic residues" evidence="2">
    <location>
        <begin position="999"/>
        <end position="1011"/>
    </location>
</feature>
<feature type="region of interest" description="Disordered" evidence="2">
    <location>
        <begin position="682"/>
        <end position="1100"/>
    </location>
</feature>
<dbReference type="PROSITE" id="PS50157">
    <property type="entry name" value="ZINC_FINGER_C2H2_2"/>
    <property type="match status" value="1"/>
</dbReference>
<feature type="compositionally biased region" description="Polar residues" evidence="2">
    <location>
        <begin position="752"/>
        <end position="774"/>
    </location>
</feature>
<feature type="region of interest" description="Disordered" evidence="2">
    <location>
        <begin position="123"/>
        <end position="146"/>
    </location>
</feature>
<proteinExistence type="predicted"/>
<feature type="region of interest" description="Disordered" evidence="2">
    <location>
        <begin position="1148"/>
        <end position="1213"/>
    </location>
</feature>
<keyword evidence="5" id="KW-1185">Reference proteome</keyword>
<feature type="compositionally biased region" description="Low complexity" evidence="2">
    <location>
        <begin position="638"/>
        <end position="649"/>
    </location>
</feature>
<comment type="caution">
    <text evidence="4">The sequence shown here is derived from an EMBL/GenBank/DDBJ whole genome shotgun (WGS) entry which is preliminary data.</text>
</comment>
<feature type="compositionally biased region" description="Acidic residues" evidence="2">
    <location>
        <begin position="319"/>
        <end position="330"/>
    </location>
</feature>
<keyword evidence="1" id="KW-0479">Metal-binding</keyword>
<dbReference type="InterPro" id="IPR013087">
    <property type="entry name" value="Znf_C2H2_type"/>
</dbReference>
<feature type="compositionally biased region" description="Basic and acidic residues" evidence="2">
    <location>
        <begin position="827"/>
        <end position="836"/>
    </location>
</feature>
<dbReference type="Proteomes" id="UP001374579">
    <property type="component" value="Unassembled WGS sequence"/>
</dbReference>
<accession>A0AAN9BBI8</accession>